<dbReference type="KEGG" id="pspi:PS2015_757"/>
<evidence type="ECO:0000256" key="4">
    <source>
        <dbReference type="ARBA" id="ARBA00022679"/>
    </source>
</evidence>
<evidence type="ECO:0000256" key="7">
    <source>
        <dbReference type="ARBA" id="ARBA00022840"/>
    </source>
</evidence>
<dbReference type="PANTHER" id="PTHR43527:SF2">
    <property type="entry name" value="4-DIPHOSPHOCYTIDYL-2-C-METHYL-D-ERYTHRITOL KINASE, CHLOROPLASTIC"/>
    <property type="match status" value="1"/>
</dbReference>
<dbReference type="PATRIC" id="fig|1249552.3.peg.762"/>
<organism evidence="13 14">
    <name type="scientific">Pseudohongiella spirulinae</name>
    <dbReference type="NCBI Taxonomy" id="1249552"/>
    <lineage>
        <taxon>Bacteria</taxon>
        <taxon>Pseudomonadati</taxon>
        <taxon>Pseudomonadota</taxon>
        <taxon>Gammaproteobacteria</taxon>
        <taxon>Pseudomonadales</taxon>
        <taxon>Pseudohongiellaceae</taxon>
        <taxon>Pseudohongiella</taxon>
    </lineage>
</organism>
<keyword evidence="6 10" id="KW-0418">Kinase</keyword>
<dbReference type="STRING" id="1249552.PS2015_757"/>
<dbReference type="AlphaFoldDB" id="A0A0S2KAV2"/>
<evidence type="ECO:0000256" key="8">
    <source>
        <dbReference type="ARBA" id="ARBA00023229"/>
    </source>
</evidence>
<evidence type="ECO:0000313" key="13">
    <source>
        <dbReference type="EMBL" id="ALO45434.1"/>
    </source>
</evidence>
<dbReference type="EMBL" id="CP013189">
    <property type="protein sequence ID" value="ALO45434.1"/>
    <property type="molecule type" value="Genomic_DNA"/>
</dbReference>
<dbReference type="Pfam" id="PF00288">
    <property type="entry name" value="GHMP_kinases_N"/>
    <property type="match status" value="1"/>
</dbReference>
<dbReference type="Pfam" id="PF08544">
    <property type="entry name" value="GHMP_kinases_C"/>
    <property type="match status" value="1"/>
</dbReference>
<feature type="binding site" evidence="10">
    <location>
        <begin position="96"/>
        <end position="106"/>
    </location>
    <ligand>
        <name>ATP</name>
        <dbReference type="ChEBI" id="CHEBI:30616"/>
    </ligand>
</feature>
<evidence type="ECO:0000256" key="1">
    <source>
        <dbReference type="ARBA" id="ARBA00009684"/>
    </source>
</evidence>
<dbReference type="Gene3D" id="3.30.70.890">
    <property type="entry name" value="GHMP kinase, C-terminal domain"/>
    <property type="match status" value="1"/>
</dbReference>
<reference evidence="13 14" key="1">
    <citation type="submission" date="2015-11" db="EMBL/GenBank/DDBJ databases">
        <authorList>
            <person name="Zhang Y."/>
            <person name="Guo Z."/>
        </authorList>
    </citation>
    <scope>NUCLEOTIDE SEQUENCE [LARGE SCALE GENOMIC DNA]</scope>
    <source>
        <strain evidence="13 14">KCTC 32221</strain>
    </source>
</reference>
<dbReference type="InterPro" id="IPR036554">
    <property type="entry name" value="GHMP_kinase_C_sf"/>
</dbReference>
<dbReference type="GO" id="GO:0050515">
    <property type="term" value="F:4-(cytidine 5'-diphospho)-2-C-methyl-D-erythritol kinase activity"/>
    <property type="evidence" value="ECO:0007669"/>
    <property type="project" value="UniProtKB-UniRule"/>
</dbReference>
<gene>
    <name evidence="10" type="primary">ispE</name>
    <name evidence="13" type="ORF">PS2015_757</name>
</gene>
<comment type="pathway">
    <text evidence="10">Isoprenoid biosynthesis; isopentenyl diphosphate biosynthesis via DXP pathway; isopentenyl diphosphate from 1-deoxy-D-xylulose 5-phosphate: step 3/6.</text>
</comment>
<dbReference type="InterPro" id="IPR013750">
    <property type="entry name" value="GHMP_kinase_C_dom"/>
</dbReference>
<dbReference type="EC" id="2.7.1.148" evidence="2 10"/>
<dbReference type="GO" id="GO:0005524">
    <property type="term" value="F:ATP binding"/>
    <property type="evidence" value="ECO:0007669"/>
    <property type="project" value="UniProtKB-UniRule"/>
</dbReference>
<dbReference type="OrthoDB" id="9809438at2"/>
<dbReference type="SUPFAM" id="SSF55060">
    <property type="entry name" value="GHMP Kinase, C-terminal domain"/>
    <property type="match status" value="1"/>
</dbReference>
<feature type="active site" evidence="10">
    <location>
        <position position="138"/>
    </location>
</feature>
<evidence type="ECO:0000256" key="6">
    <source>
        <dbReference type="ARBA" id="ARBA00022777"/>
    </source>
</evidence>
<protein>
    <recommendedName>
        <fullName evidence="3 10">4-diphosphocytidyl-2-C-methyl-D-erythritol kinase</fullName>
        <shortName evidence="10">CMK</shortName>
        <ecNumber evidence="2 10">2.7.1.148</ecNumber>
    </recommendedName>
    <alternativeName>
        <fullName evidence="9 10">4-(cytidine-5'-diphospho)-2-C-methyl-D-erythritol kinase</fullName>
    </alternativeName>
</protein>
<comment type="function">
    <text evidence="10">Catalyzes the phosphorylation of the position 2 hydroxy group of 4-diphosphocytidyl-2C-methyl-D-erythritol.</text>
</comment>
<dbReference type="SUPFAM" id="SSF54211">
    <property type="entry name" value="Ribosomal protein S5 domain 2-like"/>
    <property type="match status" value="1"/>
</dbReference>
<comment type="catalytic activity">
    <reaction evidence="10">
        <text>4-CDP-2-C-methyl-D-erythritol + ATP = 4-CDP-2-C-methyl-D-erythritol 2-phosphate + ADP + H(+)</text>
        <dbReference type="Rhea" id="RHEA:18437"/>
        <dbReference type="ChEBI" id="CHEBI:15378"/>
        <dbReference type="ChEBI" id="CHEBI:30616"/>
        <dbReference type="ChEBI" id="CHEBI:57823"/>
        <dbReference type="ChEBI" id="CHEBI:57919"/>
        <dbReference type="ChEBI" id="CHEBI:456216"/>
        <dbReference type="EC" id="2.7.1.148"/>
    </reaction>
</comment>
<evidence type="ECO:0000259" key="12">
    <source>
        <dbReference type="Pfam" id="PF08544"/>
    </source>
</evidence>
<dbReference type="PANTHER" id="PTHR43527">
    <property type="entry name" value="4-DIPHOSPHOCYTIDYL-2-C-METHYL-D-ERYTHRITOL KINASE, CHLOROPLASTIC"/>
    <property type="match status" value="1"/>
</dbReference>
<sequence>MTGTTLTIPAPAKLNLFLHITGRRADGYHTLQSVFQLLDYGDELTISPRNDGQLRLQCSEATLNDDNNLVLKAARALQKLTNADCGADITLHKRIPAGAGLGGGSSDAASTLVGLNKLWNLQLSRSELARIGLPLGADVPVFVMGQSAWAEGIGEQLTPVELPDKHYLVLTPACHITTAAIFSHQELTRDTSPIKMHAFLTGQSRNDCEPLVRQLFPPVDAALRWLSGYAPARMTGTGASVFAAFDDQSAAREALRALHESAEMARIGVRGFVAKGVNRSEVYDLMMTAKDT</sequence>
<evidence type="ECO:0000256" key="2">
    <source>
        <dbReference type="ARBA" id="ARBA00012052"/>
    </source>
</evidence>
<evidence type="ECO:0000313" key="14">
    <source>
        <dbReference type="Proteomes" id="UP000065641"/>
    </source>
</evidence>
<dbReference type="NCBIfam" id="TIGR00154">
    <property type="entry name" value="ispE"/>
    <property type="match status" value="1"/>
</dbReference>
<evidence type="ECO:0000256" key="10">
    <source>
        <dbReference type="HAMAP-Rule" id="MF_00061"/>
    </source>
</evidence>
<dbReference type="GO" id="GO:0016114">
    <property type="term" value="P:terpenoid biosynthetic process"/>
    <property type="evidence" value="ECO:0007669"/>
    <property type="project" value="UniProtKB-UniRule"/>
</dbReference>
<keyword evidence="7 10" id="KW-0067">ATP-binding</keyword>
<proteinExistence type="inferred from homology"/>
<dbReference type="InterPro" id="IPR006204">
    <property type="entry name" value="GHMP_kinase_N_dom"/>
</dbReference>
<comment type="similarity">
    <text evidence="1 10">Belongs to the GHMP kinase family. IspE subfamily.</text>
</comment>
<accession>A0A0S2KAV2</accession>
<dbReference type="HAMAP" id="MF_00061">
    <property type="entry name" value="IspE"/>
    <property type="match status" value="1"/>
</dbReference>
<feature type="active site" evidence="10">
    <location>
        <position position="13"/>
    </location>
</feature>
<dbReference type="InterPro" id="IPR020568">
    <property type="entry name" value="Ribosomal_Su5_D2-typ_SF"/>
</dbReference>
<dbReference type="NCBIfam" id="NF011202">
    <property type="entry name" value="PRK14608.1"/>
    <property type="match status" value="1"/>
</dbReference>
<keyword evidence="14" id="KW-1185">Reference proteome</keyword>
<keyword evidence="8 10" id="KW-0414">Isoprene biosynthesis</keyword>
<evidence type="ECO:0000259" key="11">
    <source>
        <dbReference type="Pfam" id="PF00288"/>
    </source>
</evidence>
<name>A0A0S2KAV2_9GAMM</name>
<evidence type="ECO:0000256" key="9">
    <source>
        <dbReference type="ARBA" id="ARBA00032554"/>
    </source>
</evidence>
<keyword evidence="4 10" id="KW-0808">Transferase</keyword>
<dbReference type="PIRSF" id="PIRSF010376">
    <property type="entry name" value="IspE"/>
    <property type="match status" value="1"/>
</dbReference>
<dbReference type="Gene3D" id="3.30.230.10">
    <property type="match status" value="1"/>
</dbReference>
<feature type="domain" description="GHMP kinase C-terminal" evidence="12">
    <location>
        <begin position="204"/>
        <end position="260"/>
    </location>
</feature>
<dbReference type="RefSeq" id="WP_058020973.1">
    <property type="nucleotide sequence ID" value="NZ_CP013189.1"/>
</dbReference>
<dbReference type="InterPro" id="IPR004424">
    <property type="entry name" value="IspE"/>
</dbReference>
<dbReference type="GO" id="GO:0019288">
    <property type="term" value="P:isopentenyl diphosphate biosynthetic process, methylerythritol 4-phosphate pathway"/>
    <property type="evidence" value="ECO:0007669"/>
    <property type="project" value="UniProtKB-UniRule"/>
</dbReference>
<dbReference type="InterPro" id="IPR014721">
    <property type="entry name" value="Ribsml_uS5_D2-typ_fold_subgr"/>
</dbReference>
<evidence type="ECO:0000256" key="3">
    <source>
        <dbReference type="ARBA" id="ARBA00017473"/>
    </source>
</evidence>
<evidence type="ECO:0000256" key="5">
    <source>
        <dbReference type="ARBA" id="ARBA00022741"/>
    </source>
</evidence>
<dbReference type="Proteomes" id="UP000065641">
    <property type="component" value="Chromosome"/>
</dbReference>
<feature type="domain" description="GHMP kinase N-terminal" evidence="11">
    <location>
        <begin position="68"/>
        <end position="146"/>
    </location>
</feature>
<dbReference type="UniPathway" id="UPA00056">
    <property type="reaction ID" value="UER00094"/>
</dbReference>
<keyword evidence="5 10" id="KW-0547">Nucleotide-binding</keyword>